<accession>A0A161XS93</accession>
<dbReference type="GO" id="GO:0046872">
    <property type="term" value="F:metal ion binding"/>
    <property type="evidence" value="ECO:0007669"/>
    <property type="project" value="UniProtKB-KW"/>
</dbReference>
<dbReference type="Proteomes" id="UP000076584">
    <property type="component" value="Unassembled WGS sequence"/>
</dbReference>
<protein>
    <submittedName>
        <fullName evidence="9">Nudix domain-containing protein</fullName>
    </submittedName>
</protein>
<keyword evidence="10" id="KW-1185">Reference proteome</keyword>
<dbReference type="PANTHER" id="PTHR12318">
    <property type="entry name" value="TESTOSTERONE-REGULATED PROTEIN RP2"/>
    <property type="match status" value="1"/>
</dbReference>
<comment type="caution">
    <text evidence="9">The sequence shown here is derived from an EMBL/GenBank/DDBJ whole genome shotgun (WGS) entry which is preliminary data.</text>
</comment>
<dbReference type="PROSITE" id="PS51462">
    <property type="entry name" value="NUDIX"/>
    <property type="match status" value="1"/>
</dbReference>
<evidence type="ECO:0000313" key="10">
    <source>
        <dbReference type="Proteomes" id="UP000076584"/>
    </source>
</evidence>
<feature type="domain" description="Nudix hydrolase" evidence="8">
    <location>
        <begin position="96"/>
        <end position="303"/>
    </location>
</feature>
<comment type="cofactor">
    <cofactor evidence="2">
        <name>Mg(2+)</name>
        <dbReference type="ChEBI" id="CHEBI:18420"/>
    </cofactor>
</comment>
<name>A0A161XS93_COLIC</name>
<feature type="region of interest" description="Disordered" evidence="7">
    <location>
        <begin position="75"/>
        <end position="100"/>
    </location>
</feature>
<evidence type="ECO:0000313" key="9">
    <source>
        <dbReference type="EMBL" id="KZL63242.1"/>
    </source>
</evidence>
<dbReference type="InterPro" id="IPR015797">
    <property type="entry name" value="NUDIX_hydrolase-like_dom_sf"/>
</dbReference>
<comment type="cofactor">
    <cofactor evidence="1">
        <name>Mn(2+)</name>
        <dbReference type="ChEBI" id="CHEBI:29035"/>
    </cofactor>
</comment>
<evidence type="ECO:0000256" key="2">
    <source>
        <dbReference type="ARBA" id="ARBA00001946"/>
    </source>
</evidence>
<keyword evidence="5" id="KW-0460">Magnesium</keyword>
<reference evidence="9 10" key="1">
    <citation type="submission" date="2015-06" db="EMBL/GenBank/DDBJ databases">
        <title>Survival trade-offs in plant roots during colonization by closely related pathogenic and mutualistic fungi.</title>
        <authorList>
            <person name="Hacquard S."/>
            <person name="Kracher B."/>
            <person name="Hiruma K."/>
            <person name="Weinman A."/>
            <person name="Muench P."/>
            <person name="Garrido Oter R."/>
            <person name="Ver Loren van Themaat E."/>
            <person name="Dallerey J.-F."/>
            <person name="Damm U."/>
            <person name="Henrissat B."/>
            <person name="Lespinet O."/>
            <person name="Thon M."/>
            <person name="Kemen E."/>
            <person name="McHardy A.C."/>
            <person name="Schulze-Lefert P."/>
            <person name="O'Connell R.J."/>
        </authorList>
    </citation>
    <scope>NUCLEOTIDE SEQUENCE [LARGE SCALE GENOMIC DNA]</scope>
    <source>
        <strain evidence="9 10">MAFF 238704</strain>
    </source>
</reference>
<sequence>MTLLFHPRCLRIPGLSSIQSSRLTRHPNPSSIATRISSRGLKGLSSNTSLIATPVSSTPGVNTSTARRYVGAPITIMSQQRSSSSSPAKREKEVMEPRPSSSILLLSPTNQVLLLHRVKTSTSFASAHVFPGGNLDAFHDGEIPPNDARERHEDGHAYRLGAIRECFEETGILLATKKDSDDRSTLVNVSSADRDRARKQIYGGKVRFGDWVDSVGGVPDTGRLIPFTRWVTPTNVPKRFTTQMYIYLLPSSASTGASAMENEIIVPTPDGGVEHTAAKFDDASTWLYRADKGEIILFPPQYYLLHLVSQFCKAAAPSPAPGKGHGDAYFASQRKGLLEFLKSVPTATGSEAARRHPSSEIPWADKVMSPHNLFIREGDNRIVLGLDKPGPELKGSGRGGDWERVVLVKFTRDGPRKVEVRGREEVLREEKEAKRAREAEHKL</sequence>
<dbReference type="InterPro" id="IPR000086">
    <property type="entry name" value="NUDIX_hydrolase_dom"/>
</dbReference>
<evidence type="ECO:0000256" key="7">
    <source>
        <dbReference type="SAM" id="MobiDB-lite"/>
    </source>
</evidence>
<dbReference type="Gene3D" id="3.90.79.10">
    <property type="entry name" value="Nucleoside Triphosphate Pyrophosphohydrolase"/>
    <property type="match status" value="1"/>
</dbReference>
<dbReference type="InterPro" id="IPR039121">
    <property type="entry name" value="NUDT19"/>
</dbReference>
<dbReference type="STRING" id="1573173.A0A161XS93"/>
<organism evidence="9 10">
    <name type="scientific">Colletotrichum incanum</name>
    <name type="common">Soybean anthracnose fungus</name>
    <dbReference type="NCBI Taxonomy" id="1573173"/>
    <lineage>
        <taxon>Eukaryota</taxon>
        <taxon>Fungi</taxon>
        <taxon>Dikarya</taxon>
        <taxon>Ascomycota</taxon>
        <taxon>Pezizomycotina</taxon>
        <taxon>Sordariomycetes</taxon>
        <taxon>Hypocreomycetidae</taxon>
        <taxon>Glomerellales</taxon>
        <taxon>Glomerellaceae</taxon>
        <taxon>Colletotrichum</taxon>
        <taxon>Colletotrichum spaethianum species complex</taxon>
    </lineage>
</organism>
<proteinExistence type="predicted"/>
<dbReference type="CDD" id="cd18870">
    <property type="entry name" value="NUDIX_AcylCoAdiphos_Nudt19"/>
    <property type="match status" value="1"/>
</dbReference>
<evidence type="ECO:0000256" key="5">
    <source>
        <dbReference type="ARBA" id="ARBA00022842"/>
    </source>
</evidence>
<evidence type="ECO:0000256" key="4">
    <source>
        <dbReference type="ARBA" id="ARBA00022801"/>
    </source>
</evidence>
<evidence type="ECO:0000259" key="8">
    <source>
        <dbReference type="PROSITE" id="PS51462"/>
    </source>
</evidence>
<dbReference type="GO" id="GO:0005739">
    <property type="term" value="C:mitochondrion"/>
    <property type="evidence" value="ECO:0007669"/>
    <property type="project" value="TreeGrafter"/>
</dbReference>
<evidence type="ECO:0000256" key="6">
    <source>
        <dbReference type="ARBA" id="ARBA00023211"/>
    </source>
</evidence>
<dbReference type="SUPFAM" id="SSF55811">
    <property type="entry name" value="Nudix"/>
    <property type="match status" value="1"/>
</dbReference>
<keyword evidence="6" id="KW-0464">Manganese</keyword>
<gene>
    <name evidence="9" type="ORF">CI238_07404</name>
</gene>
<keyword evidence="4" id="KW-0378">Hydrolase</keyword>
<dbReference type="GO" id="GO:0016818">
    <property type="term" value="F:hydrolase activity, acting on acid anhydrides, in phosphorus-containing anhydrides"/>
    <property type="evidence" value="ECO:0007669"/>
    <property type="project" value="InterPro"/>
</dbReference>
<dbReference type="EMBL" id="LFIW01002839">
    <property type="protein sequence ID" value="KZL63242.1"/>
    <property type="molecule type" value="Genomic_DNA"/>
</dbReference>
<evidence type="ECO:0000256" key="1">
    <source>
        <dbReference type="ARBA" id="ARBA00001936"/>
    </source>
</evidence>
<keyword evidence="3" id="KW-0479">Metal-binding</keyword>
<dbReference type="AlphaFoldDB" id="A0A161XS93"/>
<dbReference type="PANTHER" id="PTHR12318:SF0">
    <property type="entry name" value="ACYL-COENZYME A DIPHOSPHATASE NUDT19"/>
    <property type="match status" value="1"/>
</dbReference>
<evidence type="ECO:0000256" key="3">
    <source>
        <dbReference type="ARBA" id="ARBA00022723"/>
    </source>
</evidence>